<dbReference type="InterPro" id="IPR011009">
    <property type="entry name" value="Kinase-like_dom_sf"/>
</dbReference>
<evidence type="ECO:0000259" key="26">
    <source>
        <dbReference type="PROSITE" id="PS50853"/>
    </source>
</evidence>
<keyword evidence="7" id="KW-0677">Repeat</keyword>
<evidence type="ECO:0000256" key="23">
    <source>
        <dbReference type="PROSITE-ProRule" id="PRU10141"/>
    </source>
</evidence>
<feature type="domain" description="Protein kinase" evidence="24">
    <location>
        <begin position="612"/>
        <end position="875"/>
    </location>
</feature>
<feature type="disulfide bond" evidence="22">
    <location>
        <begin position="120"/>
        <end position="130"/>
    </location>
</feature>
<evidence type="ECO:0000256" key="9">
    <source>
        <dbReference type="ARBA" id="ARBA00022777"/>
    </source>
</evidence>
<dbReference type="Pfam" id="PF25599">
    <property type="entry name" value="Ephrin_CRD"/>
    <property type="match status" value="1"/>
</dbReference>
<dbReference type="Pfam" id="PF07714">
    <property type="entry name" value="PK_Tyr_Ser-Thr"/>
    <property type="match status" value="1"/>
</dbReference>
<reference evidence="28" key="1">
    <citation type="submission" date="2025-08" db="UniProtKB">
        <authorList>
            <consortium name="Ensembl"/>
        </authorList>
    </citation>
    <scope>IDENTIFICATION</scope>
</reference>
<evidence type="ECO:0000256" key="1">
    <source>
        <dbReference type="ARBA" id="ARBA00004251"/>
    </source>
</evidence>
<dbReference type="SMART" id="SM00615">
    <property type="entry name" value="EPH_lbd"/>
    <property type="match status" value="1"/>
</dbReference>
<dbReference type="Gene3D" id="2.60.40.10">
    <property type="entry name" value="Immunoglobulins"/>
    <property type="match status" value="2"/>
</dbReference>
<evidence type="ECO:0000256" key="2">
    <source>
        <dbReference type="ARBA" id="ARBA00004279"/>
    </source>
</evidence>
<dbReference type="PRINTS" id="PR00109">
    <property type="entry name" value="TYRKINASE"/>
</dbReference>
<dbReference type="InterPro" id="IPR001245">
    <property type="entry name" value="Ser-Thr/Tyr_kinase_cat_dom"/>
</dbReference>
<evidence type="ECO:0000256" key="21">
    <source>
        <dbReference type="PIRSR" id="PIRSR000666-2"/>
    </source>
</evidence>
<evidence type="ECO:0000256" key="10">
    <source>
        <dbReference type="ARBA" id="ARBA00022840"/>
    </source>
</evidence>
<feature type="domain" description="SAM" evidence="25">
    <location>
        <begin position="906"/>
        <end position="970"/>
    </location>
</feature>
<sequence>MAHITKQCSWRLSCLLIKMCTCPLPTALPLFTFLPVCLSFCLTETVMDTRTATAELGWISFPANGWEEVSGYDENLNTIRTYQVCNVFEPSQNNWLLTTYIDRRAAQRIYVEIRFTVRDCASIPSVLGSCKETFNLYYLETDRTMSEGIKGVDTIAADESFSQVDFGGRLMKVNTEVRSFGPLSKGRGFHLAFQDLGACMSLLAVRVFYKKCPSVVRNFAFFPETLTGAESTSLVIARGSCIPNAEEVDVPIKLYCNGDGEWMVPIGSCSCKAGYEPDNACSCPCPQGTFKSSQGAGLCQQCPLYSLSTIEAATLCGCRNGYYRGDMDRPEDMCTSVPSAPRNVVSVVNQTSVLLEWHPPRETGHRDDLSYNVLCRRCHSSERRACQPCDDSVVFVPGKRALKDTSVEISKLRAHTSYTFEIQAVNGVTNKSPYPAQQLSINITTNQAAPSVVPIMHQVSSTSRSFSLSWPPPEQPNGIILDYEIRYYDKTFCGVASTMIQSETPNVVLEGLRPGTGYVVQVRARTVAGYGAYSKEMLFHTLTDDEYKSELGQQLSLIAGSLVGGVCIVSLVAIAIICTSSPGVKIYIDPFTYEDPNEAVREFAKEIDPSCVKIEEVIGSGEFGEVYKGRLKPVGKKEIPVAIKTLKVGYSERQRRDFLSEASIMGQFDQPNIIRLEGVVTKSRPTMIITEFMENGALDSFLRQNDGQFPVIQLVGMLRGIASGMRYLAEMSYVHRDLAARNILVNSNLVCKVSDFGLSRYLEEDTSDPTYTSSLGGKIPVRWTAPEAIAYRKFTSASDVWSYGIVTWEVMSYGERPYWDMSNQDVINAIEQDFRLPAPMDCPVVLHQLMLDCWQKDRNARPKFPDIVSMLDKMIRNPASLKAGTNNLPPGPPHHPLLDRGAPDLSRVSSVEDWLAALKMTQYRDSFLGSGFTSLPLVTQITAEDLQRIGVSLAGHQKKILTSVQSMRHQADDQSPTESV</sequence>
<evidence type="ECO:0000256" key="22">
    <source>
        <dbReference type="PIRSR" id="PIRSR000666-3"/>
    </source>
</evidence>
<evidence type="ECO:0000256" key="17">
    <source>
        <dbReference type="ARBA" id="ARBA00023273"/>
    </source>
</evidence>
<dbReference type="PROSITE" id="PS50011">
    <property type="entry name" value="PROTEIN_KINASE_DOM"/>
    <property type="match status" value="1"/>
</dbReference>
<keyword evidence="14" id="KW-0829">Tyrosine-protein kinase</keyword>
<feature type="active site" description="Proton acceptor" evidence="20">
    <location>
        <position position="737"/>
    </location>
</feature>
<dbReference type="PROSITE" id="PS00107">
    <property type="entry name" value="PROTEIN_KINASE_ATP"/>
    <property type="match status" value="1"/>
</dbReference>
<comment type="subcellular location">
    <subcellularLocation>
        <location evidence="1">Cell membrane</location>
        <topology evidence="1">Single-pass type I membrane protein</topology>
    </subcellularLocation>
    <subcellularLocation>
        <location evidence="2">Cell projection</location>
        <location evidence="2">Dendrite</location>
    </subcellularLocation>
</comment>
<dbReference type="InterPro" id="IPR001426">
    <property type="entry name" value="Tyr_kinase_rcpt_V_CS"/>
</dbReference>
<keyword evidence="11" id="KW-0524">Neurogenesis</keyword>
<dbReference type="InterPro" id="IPR013783">
    <property type="entry name" value="Ig-like_fold"/>
</dbReference>
<evidence type="ECO:0000256" key="19">
    <source>
        <dbReference type="ARBA" id="ARBA00055965"/>
    </source>
</evidence>
<dbReference type="Ensembl" id="ENSAPOT00000034380.1">
    <property type="protein sequence ID" value="ENSAPOP00000033206.1"/>
    <property type="gene ID" value="ENSAPOG00000022006.1"/>
</dbReference>
<evidence type="ECO:0000256" key="12">
    <source>
        <dbReference type="ARBA" id="ARBA00022989"/>
    </source>
</evidence>
<evidence type="ECO:0000256" key="7">
    <source>
        <dbReference type="ARBA" id="ARBA00022737"/>
    </source>
</evidence>
<dbReference type="Proteomes" id="UP000257200">
    <property type="component" value="Unplaced"/>
</dbReference>
<dbReference type="GO" id="GO:0007411">
    <property type="term" value="P:axon guidance"/>
    <property type="evidence" value="ECO:0007669"/>
    <property type="project" value="TreeGrafter"/>
</dbReference>
<evidence type="ECO:0000256" key="16">
    <source>
        <dbReference type="ARBA" id="ARBA00023180"/>
    </source>
</evidence>
<dbReference type="SMART" id="SM00060">
    <property type="entry name" value="FN3"/>
    <property type="match status" value="2"/>
</dbReference>
<dbReference type="Gene3D" id="1.10.510.10">
    <property type="entry name" value="Transferase(Phosphotransferase) domain 1"/>
    <property type="match status" value="1"/>
</dbReference>
<dbReference type="Gene3D" id="1.10.150.50">
    <property type="entry name" value="Transcription Factor, Ets-1"/>
    <property type="match status" value="1"/>
</dbReference>
<dbReference type="AlphaFoldDB" id="A0A3Q1GR10"/>
<dbReference type="InterPro" id="IPR001090">
    <property type="entry name" value="Ephrin_rcpt_lig-bd_dom"/>
</dbReference>
<dbReference type="InterPro" id="IPR017441">
    <property type="entry name" value="Protein_kinase_ATP_BS"/>
</dbReference>
<dbReference type="PIRSF" id="PIRSF000666">
    <property type="entry name" value="TyrPK_ephrin_receptor"/>
    <property type="match status" value="1"/>
</dbReference>
<dbReference type="SUPFAM" id="SSF49785">
    <property type="entry name" value="Galactose-binding domain-like"/>
    <property type="match status" value="1"/>
</dbReference>
<gene>
    <name evidence="28" type="primary">EPHB1</name>
</gene>
<keyword evidence="16" id="KW-0325">Glycoprotein</keyword>
<organism evidence="28 29">
    <name type="scientific">Acanthochromis polyacanthus</name>
    <name type="common">spiny chromis</name>
    <dbReference type="NCBI Taxonomy" id="80966"/>
    <lineage>
        <taxon>Eukaryota</taxon>
        <taxon>Metazoa</taxon>
        <taxon>Chordata</taxon>
        <taxon>Craniata</taxon>
        <taxon>Vertebrata</taxon>
        <taxon>Euteleostomi</taxon>
        <taxon>Actinopterygii</taxon>
        <taxon>Neopterygii</taxon>
        <taxon>Teleostei</taxon>
        <taxon>Neoteleostei</taxon>
        <taxon>Acanthomorphata</taxon>
        <taxon>Ovalentaria</taxon>
        <taxon>Pomacentridae</taxon>
        <taxon>Acanthochromis</taxon>
    </lineage>
</organism>
<keyword evidence="22" id="KW-1015">Disulfide bond</keyword>
<evidence type="ECO:0000256" key="8">
    <source>
        <dbReference type="ARBA" id="ARBA00022741"/>
    </source>
</evidence>
<dbReference type="InterPro" id="IPR050449">
    <property type="entry name" value="Ephrin_rcpt_TKs"/>
</dbReference>
<dbReference type="Gene3D" id="2.10.50.10">
    <property type="entry name" value="Tumor Necrosis Factor Receptor, subunit A, domain 2"/>
    <property type="match status" value="1"/>
</dbReference>
<dbReference type="FunFam" id="2.60.40.1770:FF:000001">
    <property type="entry name" value="Ephrin type-A receptor 5"/>
    <property type="match status" value="1"/>
</dbReference>
<dbReference type="EC" id="2.7.10.1" evidence="3"/>
<dbReference type="GO" id="GO:0005005">
    <property type="term" value="F:transmembrane-ephrin receptor activity"/>
    <property type="evidence" value="ECO:0007669"/>
    <property type="project" value="TreeGrafter"/>
</dbReference>
<dbReference type="FunFam" id="1.10.150.50:FF:000001">
    <property type="entry name" value="Ephrin type-A receptor 5"/>
    <property type="match status" value="1"/>
</dbReference>
<keyword evidence="10 21" id="KW-0067">ATP-binding</keyword>
<name>A0A3Q1GR10_9TELE</name>
<dbReference type="SUPFAM" id="SSF49265">
    <property type="entry name" value="Fibronectin type III"/>
    <property type="match status" value="1"/>
</dbReference>
<dbReference type="SUPFAM" id="SSF57184">
    <property type="entry name" value="Growth factor receptor domain"/>
    <property type="match status" value="1"/>
</dbReference>
<keyword evidence="17" id="KW-0966">Cell projection</keyword>
<feature type="domain" description="Fibronectin type-III" evidence="26">
    <location>
        <begin position="337"/>
        <end position="448"/>
    </location>
</feature>
<keyword evidence="12" id="KW-1133">Transmembrane helix</keyword>
<keyword evidence="13" id="KW-0472">Membrane</keyword>
<evidence type="ECO:0000256" key="14">
    <source>
        <dbReference type="ARBA" id="ARBA00023137"/>
    </source>
</evidence>
<dbReference type="Pfam" id="PF01404">
    <property type="entry name" value="Ephrin_lbd"/>
    <property type="match status" value="1"/>
</dbReference>
<keyword evidence="9" id="KW-0418">Kinase</keyword>
<dbReference type="GO" id="GO:0030425">
    <property type="term" value="C:dendrite"/>
    <property type="evidence" value="ECO:0007669"/>
    <property type="project" value="UniProtKB-SubCell"/>
</dbReference>
<protein>
    <recommendedName>
        <fullName evidence="3">receptor protein-tyrosine kinase</fullName>
        <ecNumber evidence="3">2.7.10.1</ecNumber>
    </recommendedName>
</protein>
<evidence type="ECO:0000313" key="28">
    <source>
        <dbReference type="Ensembl" id="ENSAPOP00000033206.1"/>
    </source>
</evidence>
<dbReference type="SUPFAM" id="SSF56112">
    <property type="entry name" value="Protein kinase-like (PK-like)"/>
    <property type="match status" value="1"/>
</dbReference>
<accession>A0A3Q1GR10</accession>
<dbReference type="SMART" id="SM00454">
    <property type="entry name" value="SAM"/>
    <property type="match status" value="1"/>
</dbReference>
<evidence type="ECO:0000256" key="5">
    <source>
        <dbReference type="ARBA" id="ARBA00022679"/>
    </source>
</evidence>
<keyword evidence="15" id="KW-0675">Receptor</keyword>
<feature type="disulfide bond" evidence="22">
    <location>
        <begin position="85"/>
        <end position="199"/>
    </location>
</feature>
<dbReference type="PROSITE" id="PS00790">
    <property type="entry name" value="RECEPTOR_TYR_KIN_V_1"/>
    <property type="match status" value="1"/>
</dbReference>
<dbReference type="GeneTree" id="ENSGT00940000155297"/>
<dbReference type="PROSITE" id="PS50853">
    <property type="entry name" value="FN3"/>
    <property type="match status" value="2"/>
</dbReference>
<feature type="binding site" evidence="21 23">
    <location>
        <position position="644"/>
    </location>
    <ligand>
        <name>ATP</name>
        <dbReference type="ChEBI" id="CHEBI:30616"/>
    </ligand>
</feature>
<dbReference type="FunFam" id="3.30.200.20:FF:000001">
    <property type="entry name" value="Ephrin type-A receptor 5"/>
    <property type="match status" value="1"/>
</dbReference>
<dbReference type="FunFam" id="2.60.120.260:FF:000004">
    <property type="entry name" value="Ephrin type-B receptor 2"/>
    <property type="match status" value="1"/>
</dbReference>
<dbReference type="InterPro" id="IPR000719">
    <property type="entry name" value="Prot_kinase_dom"/>
</dbReference>
<dbReference type="PANTHER" id="PTHR46877:SF17">
    <property type="entry name" value="EPHRIN TYPE-B RECEPTOR 1"/>
    <property type="match status" value="1"/>
</dbReference>
<dbReference type="GO" id="GO:0005524">
    <property type="term" value="F:ATP binding"/>
    <property type="evidence" value="ECO:0007669"/>
    <property type="project" value="UniProtKB-UniRule"/>
</dbReference>
<dbReference type="SMART" id="SM00219">
    <property type="entry name" value="TyrKc"/>
    <property type="match status" value="1"/>
</dbReference>
<dbReference type="InterPro" id="IPR013761">
    <property type="entry name" value="SAM/pointed_sf"/>
</dbReference>
<keyword evidence="29" id="KW-1185">Reference proteome</keyword>
<dbReference type="InterPro" id="IPR016257">
    <property type="entry name" value="Tyr_kinase_ephrin_rcpt"/>
</dbReference>
<dbReference type="PRINTS" id="PR00014">
    <property type="entry name" value="FNTYPEIII"/>
</dbReference>
<dbReference type="CDD" id="cd05065">
    <property type="entry name" value="PTKc_EphR_B"/>
    <property type="match status" value="1"/>
</dbReference>
<feature type="binding site" evidence="21">
    <location>
        <begin position="618"/>
        <end position="626"/>
    </location>
    <ligand>
        <name>ATP</name>
        <dbReference type="ChEBI" id="CHEBI:30616"/>
    </ligand>
</feature>
<dbReference type="FunFam" id="2.10.50.10:FF:000001">
    <property type="entry name" value="Ephrin type-A receptor 5"/>
    <property type="match status" value="1"/>
</dbReference>
<dbReference type="InterPro" id="IPR009030">
    <property type="entry name" value="Growth_fac_rcpt_cys_sf"/>
</dbReference>
<dbReference type="GO" id="GO:0005886">
    <property type="term" value="C:plasma membrane"/>
    <property type="evidence" value="ECO:0007669"/>
    <property type="project" value="UniProtKB-SubCell"/>
</dbReference>
<comment type="catalytic activity">
    <reaction evidence="18">
        <text>L-tyrosyl-[protein] + ATP = O-phospho-L-tyrosyl-[protein] + ADP + H(+)</text>
        <dbReference type="Rhea" id="RHEA:10596"/>
        <dbReference type="Rhea" id="RHEA-COMP:10136"/>
        <dbReference type="Rhea" id="RHEA-COMP:20101"/>
        <dbReference type="ChEBI" id="CHEBI:15378"/>
        <dbReference type="ChEBI" id="CHEBI:30616"/>
        <dbReference type="ChEBI" id="CHEBI:46858"/>
        <dbReference type="ChEBI" id="CHEBI:61978"/>
        <dbReference type="ChEBI" id="CHEBI:456216"/>
        <dbReference type="EC" id="2.7.10.1"/>
    </reaction>
</comment>
<dbReference type="PROSITE" id="PS51550">
    <property type="entry name" value="EPH_LBD"/>
    <property type="match status" value="1"/>
</dbReference>
<evidence type="ECO:0000256" key="6">
    <source>
        <dbReference type="ARBA" id="ARBA00022692"/>
    </source>
</evidence>
<dbReference type="Gene3D" id="2.60.40.1770">
    <property type="entry name" value="ephrin a2 ectodomain"/>
    <property type="match status" value="1"/>
</dbReference>
<dbReference type="PROSITE" id="PS50105">
    <property type="entry name" value="SAM_DOMAIN"/>
    <property type="match status" value="1"/>
</dbReference>
<evidence type="ECO:0000256" key="15">
    <source>
        <dbReference type="ARBA" id="ARBA00023170"/>
    </source>
</evidence>
<evidence type="ECO:0000256" key="13">
    <source>
        <dbReference type="ARBA" id="ARBA00023136"/>
    </source>
</evidence>
<dbReference type="Gene3D" id="2.60.120.260">
    <property type="entry name" value="Galactose-binding domain-like"/>
    <property type="match status" value="1"/>
</dbReference>
<keyword evidence="5" id="KW-0808">Transferase</keyword>
<proteinExistence type="predicted"/>
<dbReference type="Pfam" id="PF14575">
    <property type="entry name" value="EphA2_TM"/>
    <property type="match status" value="1"/>
</dbReference>
<dbReference type="PANTHER" id="PTHR46877">
    <property type="entry name" value="EPH RECEPTOR A5"/>
    <property type="match status" value="1"/>
</dbReference>
<evidence type="ECO:0000313" key="29">
    <source>
        <dbReference type="Proteomes" id="UP000257200"/>
    </source>
</evidence>
<dbReference type="InterPro" id="IPR020635">
    <property type="entry name" value="Tyr_kinase_cat_dom"/>
</dbReference>
<dbReference type="InterPro" id="IPR036116">
    <property type="entry name" value="FN3_sf"/>
</dbReference>
<feature type="domain" description="Eph LBD" evidence="27">
    <location>
        <begin position="43"/>
        <end position="217"/>
    </location>
</feature>
<dbReference type="SUPFAM" id="SSF47769">
    <property type="entry name" value="SAM/Pointed domain"/>
    <property type="match status" value="1"/>
</dbReference>
<dbReference type="InterPro" id="IPR008979">
    <property type="entry name" value="Galactose-bd-like_sf"/>
</dbReference>
<evidence type="ECO:0000256" key="3">
    <source>
        <dbReference type="ARBA" id="ARBA00011902"/>
    </source>
</evidence>
<dbReference type="CDD" id="cd00063">
    <property type="entry name" value="FN3"/>
    <property type="match status" value="2"/>
</dbReference>
<evidence type="ECO:0000256" key="11">
    <source>
        <dbReference type="ARBA" id="ARBA00022902"/>
    </source>
</evidence>
<comment type="function">
    <text evidence="19">Receptor tyrosine kinase which binds promiscuously transmembrane ephrin-B family ligands residing on adjacent cells, leading to contact-dependent bidirectional signaling into neighboring cells. The signaling pathway downstream of the receptor is referred to as forward signaling while the signaling pathway downstream of the ephrin ligand is referred to as reverse signaling. Together with its cognate ligand/functional ligand EFNB2 is involved in the regulation of cell adhesion and cell migration, and plays a central role in heart morphogenesis, angiogenesis and blood vessel remodeling and permeability. EPHB4-mediated forward signaling controls cellular repulsion and segregation from EFNB2-expressing cells. Involved in somitogenesis.</text>
</comment>
<dbReference type="InterPro" id="IPR001660">
    <property type="entry name" value="SAM"/>
</dbReference>
<dbReference type="InterPro" id="IPR027936">
    <property type="entry name" value="Eph_TM"/>
</dbReference>
<dbReference type="FunFam" id="2.60.40.10:FF:000041">
    <property type="entry name" value="ephrin type-A receptor 3"/>
    <property type="match status" value="1"/>
</dbReference>
<dbReference type="Pfam" id="PF00536">
    <property type="entry name" value="SAM_1"/>
    <property type="match status" value="1"/>
</dbReference>
<evidence type="ECO:0000256" key="4">
    <source>
        <dbReference type="ARBA" id="ARBA00022475"/>
    </source>
</evidence>
<keyword evidence="6" id="KW-0812">Transmembrane</keyword>
<evidence type="ECO:0000259" key="24">
    <source>
        <dbReference type="PROSITE" id="PS50011"/>
    </source>
</evidence>
<dbReference type="Gene3D" id="3.30.200.20">
    <property type="entry name" value="Phosphorylase Kinase, domain 1"/>
    <property type="match status" value="1"/>
</dbReference>
<evidence type="ECO:0000259" key="27">
    <source>
        <dbReference type="PROSITE" id="PS51550"/>
    </source>
</evidence>
<evidence type="ECO:0000256" key="20">
    <source>
        <dbReference type="PIRSR" id="PIRSR000666-1"/>
    </source>
</evidence>
<evidence type="ECO:0000256" key="18">
    <source>
        <dbReference type="ARBA" id="ARBA00051243"/>
    </source>
</evidence>
<dbReference type="InterPro" id="IPR003961">
    <property type="entry name" value="FN3_dom"/>
</dbReference>
<dbReference type="Pfam" id="PF00041">
    <property type="entry name" value="fn3"/>
    <property type="match status" value="2"/>
</dbReference>
<dbReference type="InterPro" id="IPR008266">
    <property type="entry name" value="Tyr_kinase_AS"/>
</dbReference>
<keyword evidence="4" id="KW-1003">Cell membrane</keyword>
<dbReference type="FunFam" id="1.10.510.10:FF:000015">
    <property type="entry name" value="Ephrin type-B receptor 2"/>
    <property type="match status" value="1"/>
</dbReference>
<dbReference type="SMART" id="SM01411">
    <property type="entry name" value="Ephrin_rec_like"/>
    <property type="match status" value="1"/>
</dbReference>
<feature type="domain" description="Fibronectin type-III" evidence="26">
    <location>
        <begin position="449"/>
        <end position="544"/>
    </location>
</feature>
<evidence type="ECO:0000259" key="25">
    <source>
        <dbReference type="PROSITE" id="PS50105"/>
    </source>
</evidence>
<dbReference type="PROSITE" id="PS00791">
    <property type="entry name" value="RECEPTOR_TYR_KIN_V_2"/>
    <property type="match status" value="1"/>
</dbReference>
<reference evidence="28" key="2">
    <citation type="submission" date="2025-09" db="UniProtKB">
        <authorList>
            <consortium name="Ensembl"/>
        </authorList>
    </citation>
    <scope>IDENTIFICATION</scope>
</reference>
<dbReference type="PROSITE" id="PS00109">
    <property type="entry name" value="PROTEIN_KINASE_TYR"/>
    <property type="match status" value="1"/>
</dbReference>
<keyword evidence="8 21" id="KW-0547">Nucleotide-binding</keyword>